<name>W8S6M3_9RHOB</name>
<dbReference type="STRING" id="1294273.roselon_03678"/>
<gene>
    <name evidence="1" type="ORF">roselon_03678</name>
</gene>
<dbReference type="RefSeq" id="WP_156945980.1">
    <property type="nucleotide sequence ID" value="NZ_CP004372.1"/>
</dbReference>
<dbReference type="HOGENOM" id="CLU_3122235_0_0_5"/>
<keyword evidence="2" id="KW-1185">Reference proteome</keyword>
<accession>W8S6M3</accession>
<evidence type="ECO:0000313" key="1">
    <source>
        <dbReference type="EMBL" id="AHM05917.1"/>
    </source>
</evidence>
<dbReference type="AlphaFoldDB" id="W8S6M3"/>
<dbReference type="OrthoDB" id="8261795at2"/>
<reference evidence="1 2" key="1">
    <citation type="submission" date="2013-03" db="EMBL/GenBank/DDBJ databases">
        <authorList>
            <person name="Fiebig A."/>
            <person name="Goeker M."/>
            <person name="Klenk H.-P.P."/>
        </authorList>
    </citation>
    <scope>NUCLEOTIDE SEQUENCE [LARGE SCALE GENOMIC DNA]</scope>
    <source>
        <strain evidence="2">DSM 19469</strain>
    </source>
</reference>
<protein>
    <submittedName>
        <fullName evidence="1">Uncharacterized protein</fullName>
    </submittedName>
</protein>
<organism evidence="1 2">
    <name type="scientific">Roseicyclus elongatus DSM 19469</name>
    <dbReference type="NCBI Taxonomy" id="1294273"/>
    <lineage>
        <taxon>Bacteria</taxon>
        <taxon>Pseudomonadati</taxon>
        <taxon>Pseudomonadota</taxon>
        <taxon>Alphaproteobacteria</taxon>
        <taxon>Rhodobacterales</taxon>
        <taxon>Roseobacteraceae</taxon>
        <taxon>Roseicyclus</taxon>
    </lineage>
</organism>
<dbReference type="KEGG" id="red:roselon_03678"/>
<evidence type="ECO:0000313" key="2">
    <source>
        <dbReference type="Proteomes" id="UP000019593"/>
    </source>
</evidence>
<sequence length="50" mass="5862">MQQAIRTRMGRLHRLLTGGDKQVRPLCEYPPRHLWGDLGLPERQSRALRP</sequence>
<proteinExistence type="predicted"/>
<dbReference type="Proteomes" id="UP000019593">
    <property type="component" value="Chromosome"/>
</dbReference>
<dbReference type="EMBL" id="CP004372">
    <property type="protein sequence ID" value="AHM05917.1"/>
    <property type="molecule type" value="Genomic_DNA"/>
</dbReference>